<comment type="similarity">
    <text evidence="2">Belongs to the cytochrome b560 family.</text>
</comment>
<dbReference type="GO" id="GO:0009055">
    <property type="term" value="F:electron transfer activity"/>
    <property type="evidence" value="ECO:0007669"/>
    <property type="project" value="InterPro"/>
</dbReference>
<evidence type="ECO:0000256" key="8">
    <source>
        <dbReference type="ARBA" id="ARBA00023136"/>
    </source>
</evidence>
<dbReference type="PANTHER" id="PTHR41910:SF1">
    <property type="entry name" value="SUCCINATE DEHYDROGENASE HYDROPHOBIC MEMBRANE ANCHOR SUBUNIT"/>
    <property type="match status" value="1"/>
</dbReference>
<gene>
    <name evidence="11" type="ORF">KDW_21960</name>
</gene>
<dbReference type="CDD" id="cd03501">
    <property type="entry name" value="SQR_TypeA_SdhC_like"/>
    <property type="match status" value="1"/>
</dbReference>
<comment type="caution">
    <text evidence="11">The sequence shown here is derived from an EMBL/GenBank/DDBJ whole genome shotgun (WGS) entry which is preliminary data.</text>
</comment>
<keyword evidence="7 9" id="KW-0408">Iron</keyword>
<evidence type="ECO:0000256" key="7">
    <source>
        <dbReference type="ARBA" id="ARBA00023004"/>
    </source>
</evidence>
<dbReference type="GO" id="GO:0046872">
    <property type="term" value="F:metal ion binding"/>
    <property type="evidence" value="ECO:0007669"/>
    <property type="project" value="UniProtKB-KW"/>
</dbReference>
<evidence type="ECO:0000256" key="3">
    <source>
        <dbReference type="ARBA" id="ARBA00022617"/>
    </source>
</evidence>
<dbReference type="NCBIfam" id="TIGR02970">
    <property type="entry name" value="succ_dehyd_cytB"/>
    <property type="match status" value="1"/>
</dbReference>
<accession>A0A5J4KF76</accession>
<sequence>MYKGQSGMWSWLFHRISGLGILLFLFIHIVDVSMLSFGPGVYNQSVVLFDYVVVRLLSLALVIAVLYHTFNGIRIMAIDFWRKGSRYQRAMFGIVLAATIIVFIPMAYYIMGPAFQWLTQAPHAATTGH</sequence>
<evidence type="ECO:0000256" key="1">
    <source>
        <dbReference type="ARBA" id="ARBA00004370"/>
    </source>
</evidence>
<feature type="binding site" description="axial binding residue" evidence="9">
    <location>
        <position position="68"/>
    </location>
    <ligand>
        <name>heme</name>
        <dbReference type="ChEBI" id="CHEBI:30413"/>
        <note>ligand shared with second transmembrane subunit</note>
    </ligand>
    <ligandPart>
        <name>Fe</name>
        <dbReference type="ChEBI" id="CHEBI:18248"/>
    </ligandPart>
</feature>
<dbReference type="PIRSF" id="PIRSF000178">
    <property type="entry name" value="SDH_cyt_b560"/>
    <property type="match status" value="1"/>
</dbReference>
<feature type="transmembrane region" description="Helical" evidence="10">
    <location>
        <begin position="48"/>
        <end position="70"/>
    </location>
</feature>
<keyword evidence="12" id="KW-1185">Reference proteome</keyword>
<dbReference type="Proteomes" id="UP000326912">
    <property type="component" value="Unassembled WGS sequence"/>
</dbReference>
<comment type="cofactor">
    <cofactor evidence="9">
        <name>heme</name>
        <dbReference type="ChEBI" id="CHEBI:30413"/>
    </cofactor>
    <text evidence="9">The heme is bound between the two transmembrane subunits.</text>
</comment>
<dbReference type="Gene3D" id="1.20.1300.10">
    <property type="entry name" value="Fumarate reductase/succinate dehydrogenase, transmembrane subunit"/>
    <property type="match status" value="1"/>
</dbReference>
<dbReference type="RefSeq" id="WP_151755969.1">
    <property type="nucleotide sequence ID" value="NZ_BKZW01000001.1"/>
</dbReference>
<dbReference type="SUPFAM" id="SSF81343">
    <property type="entry name" value="Fumarate reductase respiratory complex transmembrane subunits"/>
    <property type="match status" value="1"/>
</dbReference>
<keyword evidence="5 9" id="KW-0479">Metal-binding</keyword>
<proteinExistence type="inferred from homology"/>
<feature type="transmembrane region" description="Helical" evidence="10">
    <location>
        <begin position="90"/>
        <end position="111"/>
    </location>
</feature>
<dbReference type="Pfam" id="PF01127">
    <property type="entry name" value="Sdh_cyt"/>
    <property type="match status" value="1"/>
</dbReference>
<keyword evidence="4 10" id="KW-0812">Transmembrane</keyword>
<keyword evidence="8 10" id="KW-0472">Membrane</keyword>
<evidence type="ECO:0000256" key="9">
    <source>
        <dbReference type="PIRSR" id="PIRSR000178-1"/>
    </source>
</evidence>
<evidence type="ECO:0000256" key="2">
    <source>
        <dbReference type="ARBA" id="ARBA00007244"/>
    </source>
</evidence>
<dbReference type="InterPro" id="IPR014314">
    <property type="entry name" value="Succ_DH_cytb556"/>
</dbReference>
<dbReference type="InterPro" id="IPR039023">
    <property type="entry name" value="SdhC_prok"/>
</dbReference>
<reference evidence="11 12" key="1">
    <citation type="submission" date="2019-10" db="EMBL/GenBank/DDBJ databases">
        <title>Dictyobacter vulcani sp. nov., within the class Ktedonobacteria, isolated from soil of volcanic Mt. Zao.</title>
        <authorList>
            <person name="Zheng Y."/>
            <person name="Wang C.M."/>
            <person name="Sakai Y."/>
            <person name="Abe K."/>
            <person name="Yokota A."/>
            <person name="Yabe S."/>
        </authorList>
    </citation>
    <scope>NUCLEOTIDE SEQUENCE [LARGE SCALE GENOMIC DNA]</scope>
    <source>
        <strain evidence="11 12">W12</strain>
    </source>
</reference>
<dbReference type="InterPro" id="IPR000701">
    <property type="entry name" value="SuccDH_FuR_B_TM-su"/>
</dbReference>
<evidence type="ECO:0000256" key="4">
    <source>
        <dbReference type="ARBA" id="ARBA00022692"/>
    </source>
</evidence>
<dbReference type="GO" id="GO:0016020">
    <property type="term" value="C:membrane"/>
    <property type="evidence" value="ECO:0007669"/>
    <property type="project" value="UniProtKB-SubCell"/>
</dbReference>
<dbReference type="AlphaFoldDB" id="A0A5J4KF76"/>
<dbReference type="InterPro" id="IPR034804">
    <property type="entry name" value="SQR/QFR_C/D"/>
</dbReference>
<evidence type="ECO:0000256" key="6">
    <source>
        <dbReference type="ARBA" id="ARBA00022989"/>
    </source>
</evidence>
<feature type="transmembrane region" description="Helical" evidence="10">
    <location>
        <begin position="12"/>
        <end position="36"/>
    </location>
</feature>
<evidence type="ECO:0000256" key="5">
    <source>
        <dbReference type="ARBA" id="ARBA00022723"/>
    </source>
</evidence>
<keyword evidence="3 9" id="KW-0349">Heme</keyword>
<evidence type="ECO:0000256" key="10">
    <source>
        <dbReference type="SAM" id="Phobius"/>
    </source>
</evidence>
<comment type="subcellular location">
    <subcellularLocation>
        <location evidence="1">Membrane</location>
    </subcellularLocation>
</comment>
<dbReference type="PANTHER" id="PTHR41910">
    <property type="entry name" value="SUCCINATE DEHYDROGENASE 2 MEMBRANE SUBUNIT SDHC"/>
    <property type="match status" value="1"/>
</dbReference>
<evidence type="ECO:0000313" key="12">
    <source>
        <dbReference type="Proteomes" id="UP000326912"/>
    </source>
</evidence>
<name>A0A5J4KF76_9CHLR</name>
<dbReference type="GO" id="GO:0006099">
    <property type="term" value="P:tricarboxylic acid cycle"/>
    <property type="evidence" value="ECO:0007669"/>
    <property type="project" value="InterPro"/>
</dbReference>
<dbReference type="EMBL" id="BKZW01000001">
    <property type="protein sequence ID" value="GER88034.1"/>
    <property type="molecule type" value="Genomic_DNA"/>
</dbReference>
<organism evidence="11 12">
    <name type="scientific">Dictyobacter vulcani</name>
    <dbReference type="NCBI Taxonomy" id="2607529"/>
    <lineage>
        <taxon>Bacteria</taxon>
        <taxon>Bacillati</taxon>
        <taxon>Chloroflexota</taxon>
        <taxon>Ktedonobacteria</taxon>
        <taxon>Ktedonobacterales</taxon>
        <taxon>Dictyobacteraceae</taxon>
        <taxon>Dictyobacter</taxon>
    </lineage>
</organism>
<protein>
    <submittedName>
        <fullName evidence="11">Putative succinate dehydrogenase (Cytochrome b-556 subunit) SdhC</fullName>
    </submittedName>
</protein>
<keyword evidence="6 10" id="KW-1133">Transmembrane helix</keyword>
<evidence type="ECO:0000313" key="11">
    <source>
        <dbReference type="EMBL" id="GER88034.1"/>
    </source>
</evidence>